<evidence type="ECO:0000256" key="9">
    <source>
        <dbReference type="ARBA" id="ARBA00023010"/>
    </source>
</evidence>
<keyword evidence="10" id="KW-0906">Nuclear pore complex</keyword>
<evidence type="ECO:0000256" key="3">
    <source>
        <dbReference type="ARBA" id="ARBA00005760"/>
    </source>
</evidence>
<accession>A0ABP9Y2H1</accession>
<evidence type="ECO:0000256" key="13">
    <source>
        <dbReference type="SAM" id="Phobius"/>
    </source>
</evidence>
<keyword evidence="9" id="KW-0811">Translocation</keyword>
<keyword evidence="12" id="KW-0539">Nucleus</keyword>
<dbReference type="Proteomes" id="UP001476247">
    <property type="component" value="Unassembled WGS sequence"/>
</dbReference>
<comment type="similarity">
    <text evidence="3">Belongs to the NDC1 family.</text>
</comment>
<evidence type="ECO:0000256" key="8">
    <source>
        <dbReference type="ARBA" id="ARBA00022989"/>
    </source>
</evidence>
<keyword evidence="8 13" id="KW-1133">Transmembrane helix</keyword>
<protein>
    <submittedName>
        <fullName evidence="14">Uncharacterized protein</fullName>
    </submittedName>
</protein>
<feature type="transmembrane region" description="Helical" evidence="13">
    <location>
        <begin position="28"/>
        <end position="48"/>
    </location>
</feature>
<reference evidence="14 15" key="1">
    <citation type="submission" date="2024-04" db="EMBL/GenBank/DDBJ databases">
        <title>genome sequences of Mucor flavus KT1a and Helicostylum pulchrum KT1b strains isolation_sourced from the surface of a dry-aged beef.</title>
        <authorList>
            <person name="Toyotome T."/>
            <person name="Hosono M."/>
            <person name="Torimaru M."/>
            <person name="Fukuda K."/>
            <person name="Mikami N."/>
        </authorList>
    </citation>
    <scope>NUCLEOTIDE SEQUENCE [LARGE SCALE GENOMIC DNA]</scope>
    <source>
        <strain evidence="14 15">KT1b</strain>
    </source>
</reference>
<keyword evidence="15" id="KW-1185">Reference proteome</keyword>
<gene>
    <name evidence="14" type="ORF">HPULCUR_005946</name>
</gene>
<evidence type="ECO:0000256" key="7">
    <source>
        <dbReference type="ARBA" id="ARBA00022927"/>
    </source>
</evidence>
<dbReference type="EMBL" id="BAABUJ010000016">
    <property type="protein sequence ID" value="GAA5800512.1"/>
    <property type="molecule type" value="Genomic_DNA"/>
</dbReference>
<keyword evidence="4" id="KW-0813">Transport</keyword>
<name>A0ABP9Y2H1_9FUNG</name>
<keyword evidence="11 13" id="KW-0472">Membrane</keyword>
<evidence type="ECO:0000313" key="15">
    <source>
        <dbReference type="Proteomes" id="UP001476247"/>
    </source>
</evidence>
<evidence type="ECO:0000313" key="14">
    <source>
        <dbReference type="EMBL" id="GAA5800512.1"/>
    </source>
</evidence>
<evidence type="ECO:0000256" key="1">
    <source>
        <dbReference type="ARBA" id="ARBA00004232"/>
    </source>
</evidence>
<evidence type="ECO:0000256" key="2">
    <source>
        <dbReference type="ARBA" id="ARBA00004567"/>
    </source>
</evidence>
<comment type="subcellular location">
    <subcellularLocation>
        <location evidence="1">Nucleus membrane</location>
        <topology evidence="1">Multi-pass membrane protein</topology>
    </subcellularLocation>
    <subcellularLocation>
        <location evidence="2">Nucleus</location>
        <location evidence="2">Nuclear pore complex</location>
    </subcellularLocation>
</comment>
<keyword evidence="5 13" id="KW-0812">Transmembrane</keyword>
<proteinExistence type="inferred from homology"/>
<dbReference type="PANTHER" id="PTHR13269:SF6">
    <property type="entry name" value="NUCLEOPORIN NDC1"/>
    <property type="match status" value="1"/>
</dbReference>
<keyword evidence="6" id="KW-0509">mRNA transport</keyword>
<evidence type="ECO:0000256" key="12">
    <source>
        <dbReference type="ARBA" id="ARBA00023242"/>
    </source>
</evidence>
<keyword evidence="7" id="KW-0653">Protein transport</keyword>
<evidence type="ECO:0000256" key="11">
    <source>
        <dbReference type="ARBA" id="ARBA00023136"/>
    </source>
</evidence>
<dbReference type="PANTHER" id="PTHR13269">
    <property type="entry name" value="NUCLEOPORIN NDC1"/>
    <property type="match status" value="1"/>
</dbReference>
<evidence type="ECO:0000256" key="5">
    <source>
        <dbReference type="ARBA" id="ARBA00022692"/>
    </source>
</evidence>
<sequence length="148" mass="16832">MQSFSTFTAINMPKILDPSIVGFNWSDIHLFLRLIVAGILTITTFNLANRIYDAVYADTVLRRMQIVFDRYQLVIWVVQSLGSLTAGSLKEDSFGFVQNDIDGILNCLLRRLADVETYVQDPPMAYKKLLNQKAIPREVEAIILGKYI</sequence>
<dbReference type="InterPro" id="IPR019049">
    <property type="entry name" value="Nucleoporin_prot_Ndc1/Nup"/>
</dbReference>
<evidence type="ECO:0000256" key="6">
    <source>
        <dbReference type="ARBA" id="ARBA00022816"/>
    </source>
</evidence>
<comment type="caution">
    <text evidence="14">The sequence shown here is derived from an EMBL/GenBank/DDBJ whole genome shotgun (WGS) entry which is preliminary data.</text>
</comment>
<dbReference type="Pfam" id="PF09531">
    <property type="entry name" value="Ndc1_Nup"/>
    <property type="match status" value="1"/>
</dbReference>
<evidence type="ECO:0000256" key="10">
    <source>
        <dbReference type="ARBA" id="ARBA00023132"/>
    </source>
</evidence>
<evidence type="ECO:0000256" key="4">
    <source>
        <dbReference type="ARBA" id="ARBA00022448"/>
    </source>
</evidence>
<organism evidence="14 15">
    <name type="scientific">Helicostylum pulchrum</name>
    <dbReference type="NCBI Taxonomy" id="562976"/>
    <lineage>
        <taxon>Eukaryota</taxon>
        <taxon>Fungi</taxon>
        <taxon>Fungi incertae sedis</taxon>
        <taxon>Mucoromycota</taxon>
        <taxon>Mucoromycotina</taxon>
        <taxon>Mucoromycetes</taxon>
        <taxon>Mucorales</taxon>
        <taxon>Mucorineae</taxon>
        <taxon>Mucoraceae</taxon>
        <taxon>Helicostylum</taxon>
    </lineage>
</organism>